<name>A0A2T5HV02_9PROT</name>
<dbReference type="GO" id="GO:0003677">
    <property type="term" value="F:DNA binding"/>
    <property type="evidence" value="ECO:0007669"/>
    <property type="project" value="InterPro"/>
</dbReference>
<dbReference type="SUPFAM" id="SSF56349">
    <property type="entry name" value="DNA breaking-rejoining enzymes"/>
    <property type="match status" value="1"/>
</dbReference>
<feature type="domain" description="Tyr recombinase" evidence="2">
    <location>
        <begin position="164"/>
        <end position="341"/>
    </location>
</feature>
<dbReference type="InterPro" id="IPR013762">
    <property type="entry name" value="Integrase-like_cat_sf"/>
</dbReference>
<evidence type="ECO:0000313" key="3">
    <source>
        <dbReference type="EMBL" id="PTQ75429.1"/>
    </source>
</evidence>
<dbReference type="GO" id="GO:0015074">
    <property type="term" value="P:DNA integration"/>
    <property type="evidence" value="ECO:0007669"/>
    <property type="project" value="InterPro"/>
</dbReference>
<sequence>MGRKPSINLNLPKGVRARKRGAKIWYYLDTGGKPRKEIPLGNDYAMAIKKWAELEIDATPRHAAIITFRYVAERYTKKVIPTKAPSTQKGNLRELVWLYKFFDNPPAPLEKIEPINIRQYLDWRGNIRGKREKALFSHIWNWSREQGYTNLPNPCAGIKGISEKGRKYIYIEDSVFNAVYEKASQPLRDAMDMAYLTGQRPADVLKMTDHDIGVDNTLSVTQNKTKARLRISIEGELAILIKRILTRKANHKVRSFSLIVDDKGQRLTACALRGHFDRAREAAGINKESFQFRDLRAKAGTDKAESSGDIRQAQKQLGHSTITMTEHYVRDRKGSKVTPTK</sequence>
<protein>
    <submittedName>
        <fullName evidence="3">Site-specific recombinase XerC</fullName>
    </submittedName>
</protein>
<organism evidence="3 4">
    <name type="scientific">Nitrosomonas oligotropha</name>
    <dbReference type="NCBI Taxonomy" id="42354"/>
    <lineage>
        <taxon>Bacteria</taxon>
        <taxon>Pseudomonadati</taxon>
        <taxon>Pseudomonadota</taxon>
        <taxon>Betaproteobacteria</taxon>
        <taxon>Nitrosomonadales</taxon>
        <taxon>Nitrosomonadaceae</taxon>
        <taxon>Nitrosomonas</taxon>
    </lineage>
</organism>
<dbReference type="RefSeq" id="WP_107804009.1">
    <property type="nucleotide sequence ID" value="NZ_QAOI01000024.1"/>
</dbReference>
<evidence type="ECO:0000256" key="1">
    <source>
        <dbReference type="ARBA" id="ARBA00023172"/>
    </source>
</evidence>
<dbReference type="InterPro" id="IPR011010">
    <property type="entry name" value="DNA_brk_join_enz"/>
</dbReference>
<dbReference type="AlphaFoldDB" id="A0A2T5HV02"/>
<dbReference type="Proteomes" id="UP000244128">
    <property type="component" value="Unassembled WGS sequence"/>
</dbReference>
<evidence type="ECO:0000259" key="2">
    <source>
        <dbReference type="PROSITE" id="PS51898"/>
    </source>
</evidence>
<gene>
    <name evidence="3" type="ORF">C8R26_12421</name>
</gene>
<evidence type="ECO:0000313" key="4">
    <source>
        <dbReference type="Proteomes" id="UP000244128"/>
    </source>
</evidence>
<reference evidence="3 4" key="1">
    <citation type="submission" date="2018-04" db="EMBL/GenBank/DDBJ databases">
        <title>Active sludge and wastewater microbial communities from Klosterneuburg, Austria.</title>
        <authorList>
            <person name="Wagner M."/>
        </authorList>
    </citation>
    <scope>NUCLEOTIDE SEQUENCE [LARGE SCALE GENOMIC DNA]</scope>
    <source>
        <strain evidence="3 4">Nm49</strain>
    </source>
</reference>
<dbReference type="PROSITE" id="PS51898">
    <property type="entry name" value="TYR_RECOMBINASE"/>
    <property type="match status" value="1"/>
</dbReference>
<dbReference type="Pfam" id="PF00589">
    <property type="entry name" value="Phage_integrase"/>
    <property type="match status" value="1"/>
</dbReference>
<comment type="caution">
    <text evidence="3">The sequence shown here is derived from an EMBL/GenBank/DDBJ whole genome shotgun (WGS) entry which is preliminary data.</text>
</comment>
<keyword evidence="1" id="KW-0233">DNA recombination</keyword>
<dbReference type="EMBL" id="QAOI01000024">
    <property type="protein sequence ID" value="PTQ75429.1"/>
    <property type="molecule type" value="Genomic_DNA"/>
</dbReference>
<dbReference type="InterPro" id="IPR002104">
    <property type="entry name" value="Integrase_catalytic"/>
</dbReference>
<proteinExistence type="predicted"/>
<dbReference type="GO" id="GO:0006310">
    <property type="term" value="P:DNA recombination"/>
    <property type="evidence" value="ECO:0007669"/>
    <property type="project" value="UniProtKB-KW"/>
</dbReference>
<accession>A0A2T5HV02</accession>
<dbReference type="Gene3D" id="1.10.443.10">
    <property type="entry name" value="Intergrase catalytic core"/>
    <property type="match status" value="1"/>
</dbReference>